<keyword evidence="2" id="KW-1185">Reference proteome</keyword>
<protein>
    <recommendedName>
        <fullName evidence="3">Short-chain dehydrogenase</fullName>
    </recommendedName>
</protein>
<dbReference type="RefSeq" id="WP_060843183.1">
    <property type="nucleotide sequence ID" value="NZ_FNTJ01000001.1"/>
</dbReference>
<name>A0A1H4Q8K9_9PSED</name>
<gene>
    <name evidence="1" type="ORF">SAMN05216178_3666</name>
</gene>
<dbReference type="AlphaFoldDB" id="A0A1H4Q8K9"/>
<reference evidence="2" key="1">
    <citation type="submission" date="2016-10" db="EMBL/GenBank/DDBJ databases">
        <authorList>
            <person name="Varghese N."/>
            <person name="Submissions S."/>
        </authorList>
    </citation>
    <scope>NUCLEOTIDE SEQUENCE [LARGE SCALE GENOMIC DNA]</scope>
    <source>
        <strain evidence="2">DSM 9751</strain>
    </source>
</reference>
<organism evidence="1 2">
    <name type="scientific">Pseudomonas saponiphila</name>
    <dbReference type="NCBI Taxonomy" id="556534"/>
    <lineage>
        <taxon>Bacteria</taxon>
        <taxon>Pseudomonadati</taxon>
        <taxon>Pseudomonadota</taxon>
        <taxon>Gammaproteobacteria</taxon>
        <taxon>Pseudomonadales</taxon>
        <taxon>Pseudomonadaceae</taxon>
        <taxon>Pseudomonas</taxon>
    </lineage>
</organism>
<accession>A0A1H4Q8K9</accession>
<dbReference type="Proteomes" id="UP000198982">
    <property type="component" value="Unassembled WGS sequence"/>
</dbReference>
<sequence length="92" mass="9894">MTRTHTCNPIPLTRNDTDHPVLYLDANASLADLYTCAQQRIGAARNLLEILDCAAGPQDLSQIRFAIGLLLGDGFDLLCTLGDRALGQADPV</sequence>
<dbReference type="EMBL" id="FNTJ01000001">
    <property type="protein sequence ID" value="SEC15951.1"/>
    <property type="molecule type" value="Genomic_DNA"/>
</dbReference>
<evidence type="ECO:0000313" key="1">
    <source>
        <dbReference type="EMBL" id="SEC15951.1"/>
    </source>
</evidence>
<evidence type="ECO:0000313" key="2">
    <source>
        <dbReference type="Proteomes" id="UP000198982"/>
    </source>
</evidence>
<evidence type="ECO:0008006" key="3">
    <source>
        <dbReference type="Google" id="ProtNLM"/>
    </source>
</evidence>
<proteinExistence type="predicted"/>